<dbReference type="STRING" id="45351.A7S807"/>
<keyword evidence="12" id="KW-1185">Reference proteome</keyword>
<dbReference type="eggNOG" id="KOG3588">
    <property type="taxonomic scope" value="Eukaryota"/>
</dbReference>
<feature type="domain" description="PA14" evidence="10">
    <location>
        <begin position="71"/>
        <end position="234"/>
    </location>
</feature>
<evidence type="ECO:0000256" key="5">
    <source>
        <dbReference type="ARBA" id="ARBA00022968"/>
    </source>
</evidence>
<proteinExistence type="inferred from homology"/>
<evidence type="ECO:0000256" key="4">
    <source>
        <dbReference type="ARBA" id="ARBA00022692"/>
    </source>
</evidence>
<evidence type="ECO:0000256" key="7">
    <source>
        <dbReference type="ARBA" id="ARBA00023034"/>
    </source>
</evidence>
<dbReference type="Proteomes" id="UP000001593">
    <property type="component" value="Unassembled WGS sequence"/>
</dbReference>
<dbReference type="InterPro" id="IPR037524">
    <property type="entry name" value="PA14/GLEYA"/>
</dbReference>
<evidence type="ECO:0000256" key="8">
    <source>
        <dbReference type="ARBA" id="ARBA00023136"/>
    </source>
</evidence>
<dbReference type="AlphaFoldDB" id="A7S807"/>
<dbReference type="EC" id="2.4.1.-" evidence="9"/>
<dbReference type="InterPro" id="IPR008428">
    <property type="entry name" value="Chond_GalNAc"/>
</dbReference>
<dbReference type="InterPro" id="IPR051227">
    <property type="entry name" value="CS_glycosyltransferase"/>
</dbReference>
<dbReference type="InParanoid" id="A7S807"/>
<dbReference type="PhylomeDB" id="A7S807"/>
<keyword evidence="4" id="KW-0812">Transmembrane</keyword>
<dbReference type="GO" id="GO:0008376">
    <property type="term" value="F:acetylgalactosaminyltransferase activity"/>
    <property type="evidence" value="ECO:0000318"/>
    <property type="project" value="GO_Central"/>
</dbReference>
<evidence type="ECO:0000256" key="2">
    <source>
        <dbReference type="ARBA" id="ARBA00009239"/>
    </source>
</evidence>
<reference evidence="11 12" key="1">
    <citation type="journal article" date="2007" name="Science">
        <title>Sea anemone genome reveals ancestral eumetazoan gene repertoire and genomic organization.</title>
        <authorList>
            <person name="Putnam N.H."/>
            <person name="Srivastava M."/>
            <person name="Hellsten U."/>
            <person name="Dirks B."/>
            <person name="Chapman J."/>
            <person name="Salamov A."/>
            <person name="Terry A."/>
            <person name="Shapiro H."/>
            <person name="Lindquist E."/>
            <person name="Kapitonov V.V."/>
            <person name="Jurka J."/>
            <person name="Genikhovich G."/>
            <person name="Grigoriev I.V."/>
            <person name="Lucas S.M."/>
            <person name="Steele R.E."/>
            <person name="Finnerty J.R."/>
            <person name="Technau U."/>
            <person name="Martindale M.Q."/>
            <person name="Rokhsar D.S."/>
        </authorList>
    </citation>
    <scope>NUCLEOTIDE SEQUENCE [LARGE SCALE GENOMIC DNA]</scope>
    <source>
        <strain evidence="12">CH2 X CH6</strain>
    </source>
</reference>
<dbReference type="PROSITE" id="PS51820">
    <property type="entry name" value="PA14"/>
    <property type="match status" value="1"/>
</dbReference>
<comment type="similarity">
    <text evidence="2 9">Belongs to the chondroitin N-acetylgalactosaminyltransferase family.</text>
</comment>
<evidence type="ECO:0000256" key="9">
    <source>
        <dbReference type="RuleBase" id="RU364016"/>
    </source>
</evidence>
<gene>
    <name evidence="11" type="ORF">NEMVEDRAFT_v1g208204</name>
</gene>
<keyword evidence="8" id="KW-0472">Membrane</keyword>
<dbReference type="PANTHER" id="PTHR12369">
    <property type="entry name" value="CHONDROITIN SYNTHASE"/>
    <property type="match status" value="1"/>
</dbReference>
<organism evidence="11 12">
    <name type="scientific">Nematostella vectensis</name>
    <name type="common">Starlet sea anemone</name>
    <dbReference type="NCBI Taxonomy" id="45351"/>
    <lineage>
        <taxon>Eukaryota</taxon>
        <taxon>Metazoa</taxon>
        <taxon>Cnidaria</taxon>
        <taxon>Anthozoa</taxon>
        <taxon>Hexacorallia</taxon>
        <taxon>Actiniaria</taxon>
        <taxon>Edwardsiidae</taxon>
        <taxon>Nematostella</taxon>
    </lineage>
</organism>
<evidence type="ECO:0000256" key="3">
    <source>
        <dbReference type="ARBA" id="ARBA00022679"/>
    </source>
</evidence>
<dbReference type="HOGENOM" id="CLU_466398_0_0_1"/>
<dbReference type="SUPFAM" id="SSF56988">
    <property type="entry name" value="Anthrax protective antigen"/>
    <property type="match status" value="1"/>
</dbReference>
<dbReference type="OMA" id="VIMIANE"/>
<dbReference type="PANTHER" id="PTHR12369:SF5">
    <property type="entry name" value="HEXOSYLTRANSFERASE"/>
    <property type="match status" value="1"/>
</dbReference>
<evidence type="ECO:0000256" key="6">
    <source>
        <dbReference type="ARBA" id="ARBA00022989"/>
    </source>
</evidence>
<evidence type="ECO:0000313" key="12">
    <source>
        <dbReference type="Proteomes" id="UP000001593"/>
    </source>
</evidence>
<dbReference type="GO" id="GO:0032580">
    <property type="term" value="C:Golgi cisterna membrane"/>
    <property type="evidence" value="ECO:0007669"/>
    <property type="project" value="UniProtKB-SubCell"/>
</dbReference>
<sequence>MMRKRRCKCYLRLVFGCCLALVYIQFQLLPLTGSHRLERLAAMATGDDFMQPINWGNLCADNQTVLKKLPVQTDKLNRFVWKDILGSDVMSILGHPYFPYFASDVHSLSNTSLIKMNSEQNYAQWIIGYIHADKTGVFRFAIASDDSSELRVSTDENPMNARVVAAVGDGAVAGSTLPGDFLKYADQMSGQLYLTKCNRYYFEIIHKQGRGDSFVQVHWKRPGSLMYQPISNEFFSSFAPIADMQTLMNNDVLNDLLDMRREDRIKRHYDASSDYTRKHRLGGALTRELLLKCKNRDSEVLIRDQKKTRKGARVNRVFYAAVGSSSVIDRGEGALAEDAAKEVVSSYLVQLEASHPGKYSLVSITSVESKTDEFQGDRYFIDAIIKALDSEALYRIAEYVYQPYSDPQLYMYTRTRERNIHITVLVYESDKTRQVERDVRYYLDKSQLSQVTSVLRGQGTGTSFEALRSVSTSSRPGEILLVTDNKLQLPFDIFDQTRKHCIMGSAAFSPIAFYLEQGAHARAPVGSWGDLGYDLFAIFKDDWDRIHSNAKRRTGKESELMELILSSDIDVERVMLLGLYKFHDS</sequence>
<comment type="subcellular location">
    <subcellularLocation>
        <location evidence="1 9">Golgi apparatus</location>
        <location evidence="1 9">Golgi stack membrane</location>
        <topology evidence="1 9">Single-pass type II membrane protein</topology>
    </subcellularLocation>
</comment>
<name>A7S807_NEMVE</name>
<keyword evidence="5 9" id="KW-0735">Signal-anchor</keyword>
<accession>A7S807</accession>
<dbReference type="InterPro" id="IPR011658">
    <property type="entry name" value="PA14_dom"/>
</dbReference>
<protein>
    <recommendedName>
        <fullName evidence="9">Hexosyltransferase</fullName>
        <ecNumber evidence="9">2.4.1.-</ecNumber>
    </recommendedName>
</protein>
<dbReference type="Pfam" id="PF07691">
    <property type="entry name" value="PA14"/>
    <property type="match status" value="1"/>
</dbReference>
<keyword evidence="7 9" id="KW-0333">Golgi apparatus</keyword>
<keyword evidence="6" id="KW-1133">Transmembrane helix</keyword>
<dbReference type="EMBL" id="DS469595">
    <property type="protein sequence ID" value="EDO40168.1"/>
    <property type="molecule type" value="Genomic_DNA"/>
</dbReference>
<evidence type="ECO:0000259" key="10">
    <source>
        <dbReference type="PROSITE" id="PS51820"/>
    </source>
</evidence>
<keyword evidence="3 9" id="KW-0808">Transferase</keyword>
<dbReference type="Pfam" id="PF05679">
    <property type="entry name" value="CHGN"/>
    <property type="match status" value="1"/>
</dbReference>
<evidence type="ECO:0000313" key="11">
    <source>
        <dbReference type="EMBL" id="EDO40168.1"/>
    </source>
</evidence>
<evidence type="ECO:0000256" key="1">
    <source>
        <dbReference type="ARBA" id="ARBA00004447"/>
    </source>
</evidence>